<gene>
    <name evidence="1" type="ORF">IAB14_00315</name>
</gene>
<evidence type="ECO:0000313" key="2">
    <source>
        <dbReference type="Proteomes" id="UP000886891"/>
    </source>
</evidence>
<dbReference type="EMBL" id="DVOH01000003">
    <property type="protein sequence ID" value="HIU99542.1"/>
    <property type="molecule type" value="Genomic_DNA"/>
</dbReference>
<dbReference type="AlphaFoldDB" id="A0A9D1SWE0"/>
<protein>
    <submittedName>
        <fullName evidence="1">DUF523 domain-containing protein</fullName>
    </submittedName>
</protein>
<dbReference type="Pfam" id="PF04463">
    <property type="entry name" value="2-thiour_desulf"/>
    <property type="match status" value="1"/>
</dbReference>
<dbReference type="PANTHER" id="PTHR30087">
    <property type="entry name" value="INNER MEMBRANE PROTEIN"/>
    <property type="match status" value="1"/>
</dbReference>
<dbReference type="PANTHER" id="PTHR30087:SF1">
    <property type="entry name" value="HYPOTHETICAL CYTOSOLIC PROTEIN"/>
    <property type="match status" value="1"/>
</dbReference>
<proteinExistence type="predicted"/>
<dbReference type="InterPro" id="IPR007553">
    <property type="entry name" value="2-thiour_desulf"/>
</dbReference>
<evidence type="ECO:0000313" key="1">
    <source>
        <dbReference type="EMBL" id="HIU99542.1"/>
    </source>
</evidence>
<name>A0A9D1SWE0_9FIRM</name>
<dbReference type="Proteomes" id="UP000886891">
    <property type="component" value="Unassembled WGS sequence"/>
</dbReference>
<reference evidence="1" key="2">
    <citation type="journal article" date="2021" name="PeerJ">
        <title>Extensive microbial diversity within the chicken gut microbiome revealed by metagenomics and culture.</title>
        <authorList>
            <person name="Gilroy R."/>
            <person name="Ravi A."/>
            <person name="Getino M."/>
            <person name="Pursley I."/>
            <person name="Horton D.L."/>
            <person name="Alikhan N.F."/>
            <person name="Baker D."/>
            <person name="Gharbi K."/>
            <person name="Hall N."/>
            <person name="Watson M."/>
            <person name="Adriaenssens E.M."/>
            <person name="Foster-Nyarko E."/>
            <person name="Jarju S."/>
            <person name="Secka A."/>
            <person name="Antonio M."/>
            <person name="Oren A."/>
            <person name="Chaudhuri R.R."/>
            <person name="La Ragione R."/>
            <person name="Hildebrand F."/>
            <person name="Pallen M.J."/>
        </authorList>
    </citation>
    <scope>NUCLEOTIDE SEQUENCE</scope>
    <source>
        <strain evidence="1">23406</strain>
    </source>
</reference>
<comment type="caution">
    <text evidence="1">The sequence shown here is derived from an EMBL/GenBank/DDBJ whole genome shotgun (WGS) entry which is preliminary data.</text>
</comment>
<reference evidence="1" key="1">
    <citation type="submission" date="2020-10" db="EMBL/GenBank/DDBJ databases">
        <authorList>
            <person name="Gilroy R."/>
        </authorList>
    </citation>
    <scope>NUCLEOTIDE SEQUENCE</scope>
    <source>
        <strain evidence="1">23406</strain>
    </source>
</reference>
<organism evidence="1 2">
    <name type="scientific">Candidatus Stercoripulliclostridium merdipullorum</name>
    <dbReference type="NCBI Taxonomy" id="2840952"/>
    <lineage>
        <taxon>Bacteria</taxon>
        <taxon>Bacillati</taxon>
        <taxon>Bacillota</taxon>
        <taxon>Clostridia</taxon>
        <taxon>Eubacteriales</taxon>
        <taxon>Candidatus Stercoripulliclostridium</taxon>
    </lineage>
</organism>
<sequence>MKPKAIISACLVGIPCRYDGKHAELNCRSYLTERFDLIAVCPECLGGLGIPRMPAEIRGERVETETGQDVTDRFRSGAEQTVEIAKRNGARIAILKNKSPSCGVTRIYDGNFCGSLKKGVGVTTRLLQSEGILCVGEDQLASEADVRALFDRAAQGKS</sequence>
<accession>A0A9D1SWE0</accession>